<keyword evidence="2" id="KW-1185">Reference proteome</keyword>
<organism evidence="1 2">
    <name type="scientific">Polaribacter ponticola</name>
    <dbReference type="NCBI Taxonomy" id="2978475"/>
    <lineage>
        <taxon>Bacteria</taxon>
        <taxon>Pseudomonadati</taxon>
        <taxon>Bacteroidota</taxon>
        <taxon>Flavobacteriia</taxon>
        <taxon>Flavobacteriales</taxon>
        <taxon>Flavobacteriaceae</taxon>
    </lineage>
</organism>
<reference evidence="1" key="1">
    <citation type="submission" date="2023-02" db="EMBL/GenBank/DDBJ databases">
        <title>Polaribacter ponticola sp. nov., isolated from seawater.</title>
        <authorList>
            <person name="Baek J.H."/>
            <person name="Kim J.M."/>
            <person name="Choi D.G."/>
            <person name="Jeon C.O."/>
        </authorList>
    </citation>
    <scope>NUCLEOTIDE SEQUENCE</scope>
    <source>
        <strain evidence="1">MSW5</strain>
    </source>
</reference>
<accession>A0ABT5S6K0</accession>
<comment type="caution">
    <text evidence="1">The sequence shown here is derived from an EMBL/GenBank/DDBJ whole genome shotgun (WGS) entry which is preliminary data.</text>
</comment>
<evidence type="ECO:0000313" key="1">
    <source>
        <dbReference type="EMBL" id="MDD7913245.1"/>
    </source>
</evidence>
<dbReference type="RefSeq" id="WP_274270140.1">
    <property type="nucleotide sequence ID" value="NZ_JAOSLC020000002.1"/>
</dbReference>
<name>A0ABT5S6K0_9FLAO</name>
<dbReference type="EMBL" id="JAOSLC020000002">
    <property type="protein sequence ID" value="MDD7913245.1"/>
    <property type="molecule type" value="Genomic_DNA"/>
</dbReference>
<sequence>MSNLNIDDLYENPTNFDIEIDIPKEYVLESNLYQYETKKEKNQLLPYW</sequence>
<evidence type="ECO:0000313" key="2">
    <source>
        <dbReference type="Proteomes" id="UP001151478"/>
    </source>
</evidence>
<gene>
    <name evidence="1" type="ORF">N5A56_001825</name>
</gene>
<protein>
    <submittedName>
        <fullName evidence="1">Uncharacterized protein</fullName>
    </submittedName>
</protein>
<proteinExistence type="predicted"/>
<dbReference type="Proteomes" id="UP001151478">
    <property type="component" value="Unassembled WGS sequence"/>
</dbReference>